<dbReference type="RefSeq" id="XP_003743912.2">
    <property type="nucleotide sequence ID" value="XM_003743864.2"/>
</dbReference>
<dbReference type="SUPFAM" id="SSF50494">
    <property type="entry name" value="Trypsin-like serine proteases"/>
    <property type="match status" value="2"/>
</dbReference>
<keyword evidence="3" id="KW-0245">EGF-like domain</keyword>
<evidence type="ECO:0000256" key="12">
    <source>
        <dbReference type="ARBA" id="ARBA00023157"/>
    </source>
</evidence>
<keyword evidence="2" id="KW-0964">Secreted</keyword>
<dbReference type="Proteomes" id="UP000694867">
    <property type="component" value="Unplaced"/>
</dbReference>
<evidence type="ECO:0000256" key="15">
    <source>
        <dbReference type="RuleBase" id="RU363034"/>
    </source>
</evidence>
<sequence>MKPIIGGKVTHKNEFPWQIALRIRQENQWFLHCGATLLNSWWILTAAHCFRNPLDLDKYQIVAGAQNLLEGEETTQYRGLRQFILHPGWNATLLMNDLALLRVDQPFRLNQEAVAPACLPDENGSDDENEFCYATGWGAAGMEGDSPIHHNETLLYKSKLPLIPRSECDARYVKKYDIRISPKQLCAGRNKDSGTCVGDSGGPLSCETGGTYKVVGVTSFGGRHCNTNVFPDVFTRVSAYRRWILDHIVTQKNRLFKTTHSVRSYSRKMRASRVLAVSLAFVASASASAVACGKRNSYSLFMDALQLEDSNYIVGGTRAVKNEFPWQVSIQAAVRSGLWFKKKQHICGGSIINDRWILTAAHCILDNVRLNDYYIVAGSQYVMEEEDTTQVRKPEKIIVHPGWDPEYVQNDIALIKLSQPLYLSARSVAPICLPKSSDNNKFHGKTCTASGWGAVVDRGQSSSVLLKVNLPIVPNNLCSYLYSNVVNSRLNENHICAGDIHSDGSGVCQGDSGGPLVCEEDGIYTLAGLTSFGVVCGASEFPAVFTRISSFRSWIDNNIE</sequence>
<dbReference type="InterPro" id="IPR009003">
    <property type="entry name" value="Peptidase_S1_PA"/>
</dbReference>
<dbReference type="Gene3D" id="2.40.10.10">
    <property type="entry name" value="Trypsin-like serine proteases"/>
    <property type="match status" value="2"/>
</dbReference>
<keyword evidence="9" id="KW-0353">Hemolymph clotting</keyword>
<evidence type="ECO:0000256" key="14">
    <source>
        <dbReference type="ARBA" id="ARBA00066707"/>
    </source>
</evidence>
<evidence type="ECO:0000256" key="7">
    <source>
        <dbReference type="ARBA" id="ARBA00022734"/>
    </source>
</evidence>
<evidence type="ECO:0000256" key="2">
    <source>
        <dbReference type="ARBA" id="ARBA00022525"/>
    </source>
</evidence>
<dbReference type="GO" id="GO:0004252">
    <property type="term" value="F:serine-type endopeptidase activity"/>
    <property type="evidence" value="ECO:0007669"/>
    <property type="project" value="InterPro"/>
</dbReference>
<evidence type="ECO:0000256" key="10">
    <source>
        <dbReference type="ARBA" id="ARBA00022825"/>
    </source>
</evidence>
<evidence type="ECO:0000256" key="4">
    <source>
        <dbReference type="ARBA" id="ARBA00022659"/>
    </source>
</evidence>
<dbReference type="Pfam" id="PF00089">
    <property type="entry name" value="Trypsin"/>
    <property type="match status" value="2"/>
</dbReference>
<dbReference type="PROSITE" id="PS00135">
    <property type="entry name" value="TRYPSIN_SER"/>
    <property type="match status" value="2"/>
</dbReference>
<keyword evidence="7" id="KW-0430">Lectin</keyword>
<keyword evidence="17" id="KW-1185">Reference proteome</keyword>
<comment type="subcellular location">
    <subcellularLocation>
        <location evidence="1">Secreted</location>
    </subcellularLocation>
</comment>
<dbReference type="PROSITE" id="PS50240">
    <property type="entry name" value="TRYPSIN_DOM"/>
    <property type="match status" value="2"/>
</dbReference>
<evidence type="ECO:0000256" key="5">
    <source>
        <dbReference type="ARBA" id="ARBA00022670"/>
    </source>
</evidence>
<evidence type="ECO:0000256" key="11">
    <source>
        <dbReference type="ARBA" id="ARBA00022889"/>
    </source>
</evidence>
<evidence type="ECO:0000256" key="13">
    <source>
        <dbReference type="ARBA" id="ARBA00052079"/>
    </source>
</evidence>
<reference evidence="18" key="1">
    <citation type="submission" date="2025-08" db="UniProtKB">
        <authorList>
            <consortium name="RefSeq"/>
        </authorList>
    </citation>
    <scope>IDENTIFICATION</scope>
</reference>
<gene>
    <name evidence="18" type="primary">LOC100906704</name>
</gene>
<keyword evidence="18" id="KW-0812">Transmembrane</keyword>
<evidence type="ECO:0000259" key="16">
    <source>
        <dbReference type="PROSITE" id="PS50240"/>
    </source>
</evidence>
<dbReference type="PANTHER" id="PTHR24252">
    <property type="entry name" value="ACROSIN-RELATED"/>
    <property type="match status" value="1"/>
</dbReference>
<dbReference type="InterPro" id="IPR043504">
    <property type="entry name" value="Peptidase_S1_PA_chymotrypsin"/>
</dbReference>
<name>A0AAJ6QTZ2_9ACAR</name>
<comment type="catalytic activity">
    <reaction evidence="13">
        <text>Selective cleavage of 103-Arg-|-Ser-104 and 124-Ile-|-Ile-125 bonds in Limulus clotting factor B to form activated factor B. Cleavage of -Pro-Arg-|-Xaa- bonds in synthetic substrates.</text>
        <dbReference type="EC" id="3.4.21.84"/>
    </reaction>
</comment>
<feature type="domain" description="Peptidase S1" evidence="16">
    <location>
        <begin position="4"/>
        <end position="249"/>
    </location>
</feature>
<proteinExistence type="predicted"/>
<evidence type="ECO:0000313" key="18">
    <source>
        <dbReference type="RefSeq" id="XP_003743912.2"/>
    </source>
</evidence>
<dbReference type="AlphaFoldDB" id="A0AAJ6QTZ2"/>
<dbReference type="GeneID" id="100906704"/>
<organism evidence="17 18">
    <name type="scientific">Galendromus occidentalis</name>
    <name type="common">western predatory mite</name>
    <dbReference type="NCBI Taxonomy" id="34638"/>
    <lineage>
        <taxon>Eukaryota</taxon>
        <taxon>Metazoa</taxon>
        <taxon>Ecdysozoa</taxon>
        <taxon>Arthropoda</taxon>
        <taxon>Chelicerata</taxon>
        <taxon>Arachnida</taxon>
        <taxon>Acari</taxon>
        <taxon>Parasitiformes</taxon>
        <taxon>Mesostigmata</taxon>
        <taxon>Gamasina</taxon>
        <taxon>Phytoseioidea</taxon>
        <taxon>Phytoseiidae</taxon>
        <taxon>Typhlodrominae</taxon>
        <taxon>Galendromus</taxon>
    </lineage>
</organism>
<evidence type="ECO:0000313" key="17">
    <source>
        <dbReference type="Proteomes" id="UP000694867"/>
    </source>
</evidence>
<dbReference type="EC" id="3.4.21.84" evidence="14"/>
<keyword evidence="10 15" id="KW-0720">Serine protease</keyword>
<evidence type="ECO:0000256" key="3">
    <source>
        <dbReference type="ARBA" id="ARBA00022536"/>
    </source>
</evidence>
<dbReference type="FunFam" id="2.40.10.10:FF:000038">
    <property type="entry name" value="Serine protease"/>
    <property type="match status" value="1"/>
</dbReference>
<dbReference type="InterPro" id="IPR001254">
    <property type="entry name" value="Trypsin_dom"/>
</dbReference>
<dbReference type="GO" id="GO:0042381">
    <property type="term" value="P:hemolymph coagulation"/>
    <property type="evidence" value="ECO:0007669"/>
    <property type="project" value="UniProtKB-KW"/>
</dbReference>
<dbReference type="PRINTS" id="PR00722">
    <property type="entry name" value="CHYMOTRYPSIN"/>
</dbReference>
<dbReference type="GO" id="GO:0030246">
    <property type="term" value="F:carbohydrate binding"/>
    <property type="evidence" value="ECO:0007669"/>
    <property type="project" value="UniProtKB-KW"/>
</dbReference>
<keyword evidence="8 15" id="KW-0378">Hydrolase</keyword>
<accession>A0AAJ6QTZ2</accession>
<keyword evidence="4" id="KW-0768">Sushi</keyword>
<dbReference type="GO" id="GO:0007155">
    <property type="term" value="P:cell adhesion"/>
    <property type="evidence" value="ECO:0007669"/>
    <property type="project" value="UniProtKB-KW"/>
</dbReference>
<dbReference type="FunFam" id="2.40.10.10:FF:000120">
    <property type="entry name" value="Putative serine protease"/>
    <property type="match status" value="1"/>
</dbReference>
<feature type="domain" description="Peptidase S1" evidence="16">
    <location>
        <begin position="313"/>
        <end position="560"/>
    </location>
</feature>
<evidence type="ECO:0000256" key="9">
    <source>
        <dbReference type="ARBA" id="ARBA00022820"/>
    </source>
</evidence>
<keyword evidence="5 15" id="KW-0645">Protease</keyword>
<dbReference type="CDD" id="cd00190">
    <property type="entry name" value="Tryp_SPc"/>
    <property type="match status" value="2"/>
</dbReference>
<keyword evidence="12" id="KW-1015">Disulfide bond</keyword>
<keyword evidence="11" id="KW-0130">Cell adhesion</keyword>
<dbReference type="InterPro" id="IPR033116">
    <property type="entry name" value="TRYPSIN_SER"/>
</dbReference>
<dbReference type="PANTHER" id="PTHR24252:SF7">
    <property type="entry name" value="HYALIN"/>
    <property type="match status" value="1"/>
</dbReference>
<dbReference type="GO" id="GO:0005576">
    <property type="term" value="C:extracellular region"/>
    <property type="evidence" value="ECO:0007669"/>
    <property type="project" value="UniProtKB-SubCell"/>
</dbReference>
<keyword evidence="6" id="KW-0732">Signal</keyword>
<dbReference type="SMART" id="SM00020">
    <property type="entry name" value="Tryp_SPc"/>
    <property type="match status" value="2"/>
</dbReference>
<keyword evidence="18" id="KW-0472">Membrane</keyword>
<dbReference type="KEGG" id="goe:100906704"/>
<protein>
    <recommendedName>
        <fullName evidence="14">limulus clotting factor C</fullName>
        <ecNumber evidence="14">3.4.21.84</ecNumber>
    </recommendedName>
</protein>
<dbReference type="InterPro" id="IPR018114">
    <property type="entry name" value="TRYPSIN_HIS"/>
</dbReference>
<evidence type="ECO:0000256" key="6">
    <source>
        <dbReference type="ARBA" id="ARBA00022729"/>
    </source>
</evidence>
<dbReference type="InterPro" id="IPR001314">
    <property type="entry name" value="Peptidase_S1A"/>
</dbReference>
<evidence type="ECO:0000256" key="1">
    <source>
        <dbReference type="ARBA" id="ARBA00004613"/>
    </source>
</evidence>
<evidence type="ECO:0000256" key="8">
    <source>
        <dbReference type="ARBA" id="ARBA00022801"/>
    </source>
</evidence>
<dbReference type="GO" id="GO:0006508">
    <property type="term" value="P:proteolysis"/>
    <property type="evidence" value="ECO:0007669"/>
    <property type="project" value="UniProtKB-KW"/>
</dbReference>
<dbReference type="PROSITE" id="PS00134">
    <property type="entry name" value="TRYPSIN_HIS"/>
    <property type="match status" value="2"/>
</dbReference>